<accession>A0ABT2FD50</accession>
<dbReference type="Proteomes" id="UP001166947">
    <property type="component" value="Unassembled WGS sequence"/>
</dbReference>
<keyword evidence="3" id="KW-1185">Reference proteome</keyword>
<reference evidence="2" key="2">
    <citation type="journal article" date="2023" name="Curr. Microbiol.">
        <title>Neisseria montereyensis sp. nov., Isolated from Oropharynx of California Sea Lion (Zalophus californianus): Genomic, Phylogenetic, and Phenotypic Study.</title>
        <authorList>
            <person name="Volokhov D.V."/>
            <person name="Zagorodnyaya T.A."/>
            <person name="Furtak V.A."/>
            <person name="Nattanmai G."/>
            <person name="Randall L."/>
            <person name="Jose S."/>
            <person name="Gao Y."/>
            <person name="Gulland F.M."/>
            <person name="Eisenberg T."/>
            <person name="Delmonte P."/>
            <person name="Blom J."/>
            <person name="Mitchell K.K."/>
        </authorList>
    </citation>
    <scope>NUCLEOTIDE SEQUENCE</scope>
    <source>
        <strain evidence="2">CSL10203-ORH2</strain>
    </source>
</reference>
<evidence type="ECO:0000256" key="1">
    <source>
        <dbReference type="SAM" id="Phobius"/>
    </source>
</evidence>
<evidence type="ECO:0000313" key="2">
    <source>
        <dbReference type="EMBL" id="MCS4533654.1"/>
    </source>
</evidence>
<keyword evidence="1" id="KW-1133">Transmembrane helix</keyword>
<organism evidence="2 3">
    <name type="scientific">Neisseria montereyensis</name>
    <dbReference type="NCBI Taxonomy" id="2973938"/>
    <lineage>
        <taxon>Bacteria</taxon>
        <taxon>Pseudomonadati</taxon>
        <taxon>Pseudomonadota</taxon>
        <taxon>Betaproteobacteria</taxon>
        <taxon>Neisseriales</taxon>
        <taxon>Neisseriaceae</taxon>
        <taxon>Neisseria</taxon>
    </lineage>
</organism>
<reference evidence="2" key="1">
    <citation type="submission" date="2022-08" db="EMBL/GenBank/DDBJ databases">
        <authorList>
            <person name="Volokhov D.V."/>
            <person name="Furtak V.A."/>
            <person name="Zagorodnyaya T.A."/>
        </authorList>
    </citation>
    <scope>NUCLEOTIDE SEQUENCE</scope>
    <source>
        <strain evidence="2">CSL10203-ORH2</strain>
    </source>
</reference>
<evidence type="ECO:0008006" key="4">
    <source>
        <dbReference type="Google" id="ProtNLM"/>
    </source>
</evidence>
<evidence type="ECO:0000313" key="3">
    <source>
        <dbReference type="Proteomes" id="UP001166947"/>
    </source>
</evidence>
<protein>
    <recommendedName>
        <fullName evidence="4">NADH dehydrogenase I subunit N</fullName>
    </recommendedName>
</protein>
<feature type="transmembrane region" description="Helical" evidence="1">
    <location>
        <begin position="33"/>
        <end position="55"/>
    </location>
</feature>
<keyword evidence="1" id="KW-0472">Membrane</keyword>
<gene>
    <name evidence="2" type="ORF">NXS09_04985</name>
</gene>
<proteinExistence type="predicted"/>
<dbReference type="EMBL" id="JANUXW010000003">
    <property type="protein sequence ID" value="MCS4533654.1"/>
    <property type="molecule type" value="Genomic_DNA"/>
</dbReference>
<sequence length="57" mass="6560">MGRIIRIVFFLALIGLIAHRLFSRSQKRALHEVIQISAWVCVAAAVLAILWHWFIGF</sequence>
<dbReference type="InterPro" id="IPR058186">
    <property type="entry name" value="MIGRI"/>
</dbReference>
<name>A0ABT2FD50_9NEIS</name>
<dbReference type="NCBIfam" id="NF047648">
    <property type="entry name" value="MIGRI_fam"/>
    <property type="match status" value="1"/>
</dbReference>
<comment type="caution">
    <text evidence="2">The sequence shown here is derived from an EMBL/GenBank/DDBJ whole genome shotgun (WGS) entry which is preliminary data.</text>
</comment>
<keyword evidence="1" id="KW-0812">Transmembrane</keyword>